<evidence type="ECO:0000313" key="4">
    <source>
        <dbReference type="Proteomes" id="UP000283946"/>
    </source>
</evidence>
<feature type="region of interest" description="Disordered" evidence="1">
    <location>
        <begin position="199"/>
        <end position="232"/>
    </location>
</feature>
<evidence type="ECO:0000313" key="3">
    <source>
        <dbReference type="EMBL" id="AZZ55110.1"/>
    </source>
</evidence>
<dbReference type="InterPro" id="IPR019051">
    <property type="entry name" value="Trp_biosyn_TM_oprn/chp"/>
</dbReference>
<name>A0AAD1ELW1_9MICO</name>
<sequence length="232" mass="23433">MPHGRALLLRRGSARASHARRPRVSGRRLKYSAILGVVLLAALELTASTQPWFSLVLAAPEGDGQRIDVAGTVAAPALSALALAGLALAAALAIAGPAFRVVLGVLQVVLGGSVVLAASTALADPVRAGASLVTDATAIAGEHSVAALVASSSWTAWPVVALLCGAVTALLGVGILVTVRRWPGSARKGASRFEPADGYGHGASTVSTEDGDIDPVISWDELSRGDDPTSAR</sequence>
<feature type="compositionally biased region" description="Basic and acidic residues" evidence="1">
    <location>
        <begin position="221"/>
        <end position="232"/>
    </location>
</feature>
<feature type="transmembrane region" description="Helical" evidence="2">
    <location>
        <begin position="101"/>
        <end position="123"/>
    </location>
</feature>
<reference evidence="3 4" key="1">
    <citation type="submission" date="2018-03" db="EMBL/GenBank/DDBJ databases">
        <title>Bacteriophage NCPPB3778 and a type I-E CRISPR drive the evolution of the US Biological Select Agent, Rathayibacter toxicus.</title>
        <authorList>
            <person name="Davis E.W.II."/>
            <person name="Tabima J.F."/>
            <person name="Weisberg A.J."/>
            <person name="Dantas Lopes L."/>
            <person name="Wiseman M.S."/>
            <person name="Wiseman M.S."/>
            <person name="Pupko T."/>
            <person name="Belcher M.S."/>
            <person name="Sechler A.J."/>
            <person name="Tancos M.A."/>
            <person name="Schroeder B.K."/>
            <person name="Murray T.D."/>
            <person name="Luster D.G."/>
            <person name="Schneider W.L."/>
            <person name="Rogers E."/>
            <person name="Andreote F.D."/>
            <person name="Grunwald N.J."/>
            <person name="Putnam M.L."/>
            <person name="Chang J.H."/>
        </authorList>
    </citation>
    <scope>NUCLEOTIDE SEQUENCE [LARGE SCALE GENOMIC DNA]</scope>
    <source>
        <strain evidence="3 4">NCCPB 2253</strain>
    </source>
</reference>
<evidence type="ECO:0000256" key="2">
    <source>
        <dbReference type="SAM" id="Phobius"/>
    </source>
</evidence>
<evidence type="ECO:0000256" key="1">
    <source>
        <dbReference type="SAM" id="MobiDB-lite"/>
    </source>
</evidence>
<dbReference type="KEGG" id="ria:C7V51_03830"/>
<dbReference type="Proteomes" id="UP000283946">
    <property type="component" value="Chromosome"/>
</dbReference>
<dbReference type="AlphaFoldDB" id="A0AAD1ELW1"/>
<keyword evidence="2" id="KW-1133">Transmembrane helix</keyword>
<feature type="transmembrane region" description="Helical" evidence="2">
    <location>
        <begin position="156"/>
        <end position="179"/>
    </location>
</feature>
<organism evidence="3 4">
    <name type="scientific">Rathayibacter iranicus</name>
    <dbReference type="NCBI Taxonomy" id="59737"/>
    <lineage>
        <taxon>Bacteria</taxon>
        <taxon>Bacillati</taxon>
        <taxon>Actinomycetota</taxon>
        <taxon>Actinomycetes</taxon>
        <taxon>Micrococcales</taxon>
        <taxon>Microbacteriaceae</taxon>
        <taxon>Rathayibacter</taxon>
    </lineage>
</organism>
<accession>A0AAD1ELW1</accession>
<protein>
    <recommendedName>
        <fullName evidence="5">Trp biosynthesis-associated membrane protein</fullName>
    </recommendedName>
</protein>
<feature type="transmembrane region" description="Helical" evidence="2">
    <location>
        <begin position="31"/>
        <end position="53"/>
    </location>
</feature>
<dbReference type="EMBL" id="CP028130">
    <property type="protein sequence ID" value="AZZ55110.1"/>
    <property type="molecule type" value="Genomic_DNA"/>
</dbReference>
<dbReference type="Pfam" id="PF09534">
    <property type="entry name" value="Trp_oprn_chp"/>
    <property type="match status" value="1"/>
</dbReference>
<gene>
    <name evidence="3" type="ORF">C7V51_03830</name>
</gene>
<keyword evidence="2" id="KW-0812">Transmembrane</keyword>
<evidence type="ECO:0008006" key="5">
    <source>
        <dbReference type="Google" id="ProtNLM"/>
    </source>
</evidence>
<feature type="transmembrane region" description="Helical" evidence="2">
    <location>
        <begin position="73"/>
        <end position="94"/>
    </location>
</feature>
<proteinExistence type="predicted"/>
<keyword evidence="2" id="KW-0472">Membrane</keyword>